<name>A0A511B2V7_9PROT</name>
<evidence type="ECO:0000256" key="1">
    <source>
        <dbReference type="ARBA" id="ARBA00023015"/>
    </source>
</evidence>
<dbReference type="AlphaFoldDB" id="A0A511B2V7"/>
<sequence length="184" mass="21033">MEAILEAATKLFAERGLQGTTMSAVAEESGTAPGSLYRFFRNRDEVWDALLDRYVALRYDQLSELRACAPLMTTQELARHMVQDMQNRFQLRKLAMSFLEIREDLAPRRRELRLEILRRTADVLQAHAPEADPERLPVIARMASQMLRMVAGLEKVEADGEGAVMPELERALCLYLTDTLRRVP</sequence>
<dbReference type="PANTHER" id="PTHR30055:SF234">
    <property type="entry name" value="HTH-TYPE TRANSCRIPTIONAL REGULATOR BETI"/>
    <property type="match status" value="1"/>
</dbReference>
<feature type="DNA-binding region" description="H-T-H motif" evidence="4">
    <location>
        <begin position="21"/>
        <end position="40"/>
    </location>
</feature>
<evidence type="ECO:0000259" key="5">
    <source>
        <dbReference type="PROSITE" id="PS50977"/>
    </source>
</evidence>
<dbReference type="Proteomes" id="UP000321230">
    <property type="component" value="Unassembled WGS sequence"/>
</dbReference>
<dbReference type="PRINTS" id="PR00455">
    <property type="entry name" value="HTHTETR"/>
</dbReference>
<dbReference type="InterPro" id="IPR050109">
    <property type="entry name" value="HTH-type_TetR-like_transc_reg"/>
</dbReference>
<dbReference type="GO" id="GO:0003700">
    <property type="term" value="F:DNA-binding transcription factor activity"/>
    <property type="evidence" value="ECO:0007669"/>
    <property type="project" value="TreeGrafter"/>
</dbReference>
<organism evidence="6 7">
    <name type="scientific">Gluconobacter wancherniae NBRC 103581</name>
    <dbReference type="NCBI Taxonomy" id="656744"/>
    <lineage>
        <taxon>Bacteria</taxon>
        <taxon>Pseudomonadati</taxon>
        <taxon>Pseudomonadota</taxon>
        <taxon>Alphaproteobacteria</taxon>
        <taxon>Acetobacterales</taxon>
        <taxon>Acetobacteraceae</taxon>
        <taxon>Gluconobacter</taxon>
    </lineage>
</organism>
<keyword evidence="7" id="KW-1185">Reference proteome</keyword>
<dbReference type="InterPro" id="IPR009057">
    <property type="entry name" value="Homeodomain-like_sf"/>
</dbReference>
<evidence type="ECO:0000313" key="7">
    <source>
        <dbReference type="Proteomes" id="UP000321230"/>
    </source>
</evidence>
<comment type="caution">
    <text evidence="6">The sequence shown here is derived from an EMBL/GenBank/DDBJ whole genome shotgun (WGS) entry which is preliminary data.</text>
</comment>
<gene>
    <name evidence="6" type="ORF">GWA01_25240</name>
</gene>
<evidence type="ECO:0000256" key="4">
    <source>
        <dbReference type="PROSITE-ProRule" id="PRU00335"/>
    </source>
</evidence>
<keyword evidence="2 4" id="KW-0238">DNA-binding</keyword>
<dbReference type="GO" id="GO:0000976">
    <property type="term" value="F:transcription cis-regulatory region binding"/>
    <property type="evidence" value="ECO:0007669"/>
    <property type="project" value="TreeGrafter"/>
</dbReference>
<dbReference type="EMBL" id="BJUZ01000005">
    <property type="protein sequence ID" value="GEK94754.1"/>
    <property type="molecule type" value="Genomic_DNA"/>
</dbReference>
<dbReference type="PROSITE" id="PS50977">
    <property type="entry name" value="HTH_TETR_2"/>
    <property type="match status" value="1"/>
</dbReference>
<keyword evidence="1" id="KW-0805">Transcription regulation</keyword>
<evidence type="ECO:0000313" key="6">
    <source>
        <dbReference type="EMBL" id="GEK94754.1"/>
    </source>
</evidence>
<evidence type="ECO:0000256" key="2">
    <source>
        <dbReference type="ARBA" id="ARBA00023125"/>
    </source>
</evidence>
<dbReference type="InterPro" id="IPR001647">
    <property type="entry name" value="HTH_TetR"/>
</dbReference>
<evidence type="ECO:0000256" key="3">
    <source>
        <dbReference type="ARBA" id="ARBA00023163"/>
    </source>
</evidence>
<proteinExistence type="predicted"/>
<dbReference type="SUPFAM" id="SSF46689">
    <property type="entry name" value="Homeodomain-like"/>
    <property type="match status" value="1"/>
</dbReference>
<dbReference type="PANTHER" id="PTHR30055">
    <property type="entry name" value="HTH-TYPE TRANSCRIPTIONAL REGULATOR RUTR"/>
    <property type="match status" value="1"/>
</dbReference>
<feature type="domain" description="HTH tetR-type" evidence="5">
    <location>
        <begin position="1"/>
        <end position="58"/>
    </location>
</feature>
<accession>A0A511B2V7</accession>
<reference evidence="6 7" key="1">
    <citation type="submission" date="2019-07" db="EMBL/GenBank/DDBJ databases">
        <title>Whole genome shotgun sequence of Gluconobacter wancherniae NBRC 103581.</title>
        <authorList>
            <person name="Hosoyama A."/>
            <person name="Uohara A."/>
            <person name="Ohji S."/>
            <person name="Ichikawa N."/>
        </authorList>
    </citation>
    <scope>NUCLEOTIDE SEQUENCE [LARGE SCALE GENOMIC DNA]</scope>
    <source>
        <strain evidence="6 7">NBRC 103581</strain>
    </source>
</reference>
<protein>
    <recommendedName>
        <fullName evidence="5">HTH tetR-type domain-containing protein</fullName>
    </recommendedName>
</protein>
<keyword evidence="3" id="KW-0804">Transcription</keyword>
<dbReference type="Gene3D" id="1.10.357.10">
    <property type="entry name" value="Tetracycline Repressor, domain 2"/>
    <property type="match status" value="1"/>
</dbReference>
<dbReference type="Pfam" id="PF00440">
    <property type="entry name" value="TetR_N"/>
    <property type="match status" value="1"/>
</dbReference>